<evidence type="ECO:0000256" key="7">
    <source>
        <dbReference type="ARBA" id="ARBA00022989"/>
    </source>
</evidence>
<evidence type="ECO:0000256" key="2">
    <source>
        <dbReference type="ARBA" id="ARBA00004922"/>
    </source>
</evidence>
<dbReference type="Proteomes" id="UP001178461">
    <property type="component" value="Chromosome 7"/>
</dbReference>
<dbReference type="AlphaFoldDB" id="A0AA35KMJ2"/>
<dbReference type="PANTHER" id="PTHR19297:SF183">
    <property type="entry name" value="N-ACETYLLACTOSAMINIDE BETA-1,6-N-ACETYLGLUCOSAMINYL-TRANSFERASE"/>
    <property type="match status" value="1"/>
</dbReference>
<accession>A0AA35KMJ2</accession>
<evidence type="ECO:0000256" key="5">
    <source>
        <dbReference type="ARBA" id="ARBA00022692"/>
    </source>
</evidence>
<protein>
    <submittedName>
        <fullName evidence="11">N-acetyllactosaminide beta-1,6-N-acetylglucosaminyl-transferase-like</fullName>
    </submittedName>
</protein>
<dbReference type="GO" id="GO:0000139">
    <property type="term" value="C:Golgi membrane"/>
    <property type="evidence" value="ECO:0007669"/>
    <property type="project" value="UniProtKB-SubCell"/>
</dbReference>
<proteinExistence type="inferred from homology"/>
<keyword evidence="8" id="KW-0472">Membrane</keyword>
<comment type="pathway">
    <text evidence="2">Protein modification; protein glycosylation.</text>
</comment>
<evidence type="ECO:0000256" key="4">
    <source>
        <dbReference type="ARBA" id="ARBA00022679"/>
    </source>
</evidence>
<name>A0AA35KMJ2_9SAUR</name>
<keyword evidence="3" id="KW-0328">Glycosyltransferase</keyword>
<evidence type="ECO:0000256" key="1">
    <source>
        <dbReference type="ARBA" id="ARBA00004323"/>
    </source>
</evidence>
<dbReference type="EMBL" id="OX395132">
    <property type="protein sequence ID" value="CAI5780133.1"/>
    <property type="molecule type" value="Genomic_DNA"/>
</dbReference>
<evidence type="ECO:0000313" key="12">
    <source>
        <dbReference type="Proteomes" id="UP001178461"/>
    </source>
</evidence>
<dbReference type="GO" id="GO:0007179">
    <property type="term" value="P:transforming growth factor beta receptor signaling pathway"/>
    <property type="evidence" value="ECO:0007669"/>
    <property type="project" value="TreeGrafter"/>
</dbReference>
<dbReference type="Pfam" id="PF02485">
    <property type="entry name" value="Branch"/>
    <property type="match status" value="1"/>
</dbReference>
<keyword evidence="9" id="KW-0325">Glycoprotein</keyword>
<dbReference type="InterPro" id="IPR003406">
    <property type="entry name" value="Glyco_trans_14"/>
</dbReference>
<sequence length="407" mass="46664">MLSRKAHCISAVLSLSGLAVLLVLDHQLPLLSKQRRQSQKSREADFLRDHCRSLAEQDRAFIWGKHFRTSFGKSSSCKDYVTSSHYLTKTLSAEEAGFPIAYAITIHKEFGTFERVFRAIYMPHNVYCIHVDKKAPDRYQQDVKKLVDCFPNAFLVSKAEVVIYTGITRLQADLNCMKDLLRSTVQWKYLLNLCGQDFPLKTNKEIVRKLKKFNGKNITPGIPLVDPYTVRTKYSFKPCLGDHEGEYPIQMLSTTYLKSEVPHNLTLYRGSSYVALTRPFVEFIFSDERALDLLEWSQDTFSPDEQYWTTLSRIPDVPGSMPNATREGGLRAIKWINGTVGKCYGHYKRDICVYGTGDLEWLLSGPQLFANKVELETYPPTVECLELAVRERALKESEIPVEPSWYL</sequence>
<evidence type="ECO:0000256" key="10">
    <source>
        <dbReference type="ARBA" id="ARBA00038150"/>
    </source>
</evidence>
<keyword evidence="6" id="KW-0735">Signal-anchor</keyword>
<organism evidence="11 12">
    <name type="scientific">Podarcis lilfordi</name>
    <name type="common">Lilford's wall lizard</name>
    <dbReference type="NCBI Taxonomy" id="74358"/>
    <lineage>
        <taxon>Eukaryota</taxon>
        <taxon>Metazoa</taxon>
        <taxon>Chordata</taxon>
        <taxon>Craniata</taxon>
        <taxon>Vertebrata</taxon>
        <taxon>Euteleostomi</taxon>
        <taxon>Lepidosauria</taxon>
        <taxon>Squamata</taxon>
        <taxon>Bifurcata</taxon>
        <taxon>Unidentata</taxon>
        <taxon>Episquamata</taxon>
        <taxon>Laterata</taxon>
        <taxon>Lacertibaenia</taxon>
        <taxon>Lacertidae</taxon>
        <taxon>Podarcis</taxon>
    </lineage>
</organism>
<keyword evidence="5" id="KW-0812">Transmembrane</keyword>
<reference evidence="11" key="1">
    <citation type="submission" date="2022-12" db="EMBL/GenBank/DDBJ databases">
        <authorList>
            <person name="Alioto T."/>
            <person name="Alioto T."/>
            <person name="Gomez Garrido J."/>
        </authorList>
    </citation>
    <scope>NUCLEOTIDE SEQUENCE</scope>
</reference>
<keyword evidence="7" id="KW-1133">Transmembrane helix</keyword>
<gene>
    <name evidence="11" type="ORF">PODLI_1B020467</name>
</gene>
<dbReference type="GO" id="GO:0008375">
    <property type="term" value="F:acetylglucosaminyltransferase activity"/>
    <property type="evidence" value="ECO:0007669"/>
    <property type="project" value="TreeGrafter"/>
</dbReference>
<evidence type="ECO:0000256" key="9">
    <source>
        <dbReference type="ARBA" id="ARBA00023180"/>
    </source>
</evidence>
<evidence type="ECO:0000313" key="11">
    <source>
        <dbReference type="EMBL" id="CAI5780133.1"/>
    </source>
</evidence>
<keyword evidence="4" id="KW-0808">Transferase</keyword>
<keyword evidence="12" id="KW-1185">Reference proteome</keyword>
<evidence type="ECO:0000256" key="3">
    <source>
        <dbReference type="ARBA" id="ARBA00022676"/>
    </source>
</evidence>
<comment type="subcellular location">
    <subcellularLocation>
        <location evidence="1">Golgi apparatus membrane</location>
        <topology evidence="1">Single-pass type II membrane protein</topology>
    </subcellularLocation>
</comment>
<evidence type="ECO:0000256" key="6">
    <source>
        <dbReference type="ARBA" id="ARBA00022968"/>
    </source>
</evidence>
<dbReference type="PANTHER" id="PTHR19297">
    <property type="entry name" value="GLYCOSYLTRANSFERASE 14 FAMILY MEMBER"/>
    <property type="match status" value="1"/>
</dbReference>
<comment type="similarity">
    <text evidence="10">Belongs to the glycosyltransferase 14 family.</text>
</comment>
<evidence type="ECO:0000256" key="8">
    <source>
        <dbReference type="ARBA" id="ARBA00023136"/>
    </source>
</evidence>